<feature type="region of interest" description="Disordered" evidence="2">
    <location>
        <begin position="1"/>
        <end position="50"/>
    </location>
</feature>
<gene>
    <name evidence="3" type="ORF">VKT23_015275</name>
</gene>
<reference evidence="3 4" key="1">
    <citation type="submission" date="2024-01" db="EMBL/GenBank/DDBJ databases">
        <title>A draft genome for the cacao thread blight pathogen Marasmiellus scandens.</title>
        <authorList>
            <person name="Baruah I.K."/>
            <person name="Leung J."/>
            <person name="Bukari Y."/>
            <person name="Amoako-Attah I."/>
            <person name="Meinhardt L.W."/>
            <person name="Bailey B.A."/>
            <person name="Cohen S.P."/>
        </authorList>
    </citation>
    <scope>NUCLEOTIDE SEQUENCE [LARGE SCALE GENOMIC DNA]</scope>
    <source>
        <strain evidence="3 4">GH-19</strain>
    </source>
</reference>
<comment type="caution">
    <text evidence="3">The sequence shown here is derived from an EMBL/GenBank/DDBJ whole genome shotgun (WGS) entry which is preliminary data.</text>
</comment>
<feature type="compositionally biased region" description="Basic and acidic residues" evidence="2">
    <location>
        <begin position="15"/>
        <end position="27"/>
    </location>
</feature>
<evidence type="ECO:0000256" key="2">
    <source>
        <dbReference type="SAM" id="MobiDB-lite"/>
    </source>
</evidence>
<protein>
    <submittedName>
        <fullName evidence="3">Uncharacterized protein</fullName>
    </submittedName>
</protein>
<dbReference type="EMBL" id="JBANRG010000051">
    <property type="protein sequence ID" value="KAK7444265.1"/>
    <property type="molecule type" value="Genomic_DNA"/>
</dbReference>
<name>A0ABR1IY44_9AGAR</name>
<sequence length="367" mass="39878">MGKGSSKRQTQNNARRIDVSPEKERSDTLNAKQQSKVVAPGSPALSSATTLGGSPTIPLYLLKPGTSFSPLTPLKEDGLLSKGDMGMLPLSPDAQAMAGLLENMKRTLRAMQTAVSVLGRQTEKVAVLAPAIKANQELAHLREIMEKRTQEQAEEVAKLQQRLEEEVKEAIKGKLKDRAMEMLKEAVSKKVHERVQTQLNTKIPPELRHQVKSHRRQVLEIKTNIHNINARSFNSSLRSTTDTLRPLLRPLSSAEQTTPHSSDSSDSDATIAPTPSDKFPTTLGELWSLSASQAKQLVADYGLSKSTTPSTSPKSSKKTPSTAREDDINKLMYYIGVSSIQVSTGTSLGVTIPGGTTFVVTPHHGCE</sequence>
<keyword evidence="1" id="KW-0175">Coiled coil</keyword>
<feature type="region of interest" description="Disordered" evidence="2">
    <location>
        <begin position="250"/>
        <end position="277"/>
    </location>
</feature>
<dbReference type="Proteomes" id="UP001498398">
    <property type="component" value="Unassembled WGS sequence"/>
</dbReference>
<proteinExistence type="predicted"/>
<feature type="coiled-coil region" evidence="1">
    <location>
        <begin position="142"/>
        <end position="169"/>
    </location>
</feature>
<evidence type="ECO:0000256" key="1">
    <source>
        <dbReference type="SAM" id="Coils"/>
    </source>
</evidence>
<keyword evidence="4" id="KW-1185">Reference proteome</keyword>
<feature type="region of interest" description="Disordered" evidence="2">
    <location>
        <begin position="303"/>
        <end position="323"/>
    </location>
</feature>
<accession>A0ABR1IY44</accession>
<evidence type="ECO:0000313" key="4">
    <source>
        <dbReference type="Proteomes" id="UP001498398"/>
    </source>
</evidence>
<organism evidence="3 4">
    <name type="scientific">Marasmiellus scandens</name>
    <dbReference type="NCBI Taxonomy" id="2682957"/>
    <lineage>
        <taxon>Eukaryota</taxon>
        <taxon>Fungi</taxon>
        <taxon>Dikarya</taxon>
        <taxon>Basidiomycota</taxon>
        <taxon>Agaricomycotina</taxon>
        <taxon>Agaricomycetes</taxon>
        <taxon>Agaricomycetidae</taxon>
        <taxon>Agaricales</taxon>
        <taxon>Marasmiineae</taxon>
        <taxon>Omphalotaceae</taxon>
        <taxon>Marasmiellus</taxon>
    </lineage>
</organism>
<evidence type="ECO:0000313" key="3">
    <source>
        <dbReference type="EMBL" id="KAK7444265.1"/>
    </source>
</evidence>
<feature type="compositionally biased region" description="Low complexity" evidence="2">
    <location>
        <begin position="304"/>
        <end position="322"/>
    </location>
</feature>